<organism evidence="1 2">
    <name type="scientific">Malus domestica</name>
    <name type="common">Apple</name>
    <name type="synonym">Pyrus malus</name>
    <dbReference type="NCBI Taxonomy" id="3750"/>
    <lineage>
        <taxon>Eukaryota</taxon>
        <taxon>Viridiplantae</taxon>
        <taxon>Streptophyta</taxon>
        <taxon>Embryophyta</taxon>
        <taxon>Tracheophyta</taxon>
        <taxon>Spermatophyta</taxon>
        <taxon>Magnoliopsida</taxon>
        <taxon>eudicotyledons</taxon>
        <taxon>Gunneridae</taxon>
        <taxon>Pentapetalae</taxon>
        <taxon>rosids</taxon>
        <taxon>fabids</taxon>
        <taxon>Rosales</taxon>
        <taxon>Rosaceae</taxon>
        <taxon>Amygdaloideae</taxon>
        <taxon>Maleae</taxon>
        <taxon>Malus</taxon>
    </lineage>
</organism>
<reference evidence="1 2" key="1">
    <citation type="submission" date="2018-10" db="EMBL/GenBank/DDBJ databases">
        <title>A high-quality apple genome assembly.</title>
        <authorList>
            <person name="Hu J."/>
        </authorList>
    </citation>
    <scope>NUCLEOTIDE SEQUENCE [LARGE SCALE GENOMIC DNA]</scope>
    <source>
        <strain evidence="2">cv. HFTH1</strain>
        <tissue evidence="1">Young leaf</tissue>
    </source>
</reference>
<keyword evidence="2" id="KW-1185">Reference proteome</keyword>
<sequence length="81" mass="9371">MKHKTREVCLYLPFVVERLETTEKSLISHRCFKNNTITVLAKEGELQDRGTTLKLYVQLIGPKALVLPAKDNLMHIKSWFS</sequence>
<dbReference type="Proteomes" id="UP000290289">
    <property type="component" value="Chromosome 16"/>
</dbReference>
<accession>A0A498HJ00</accession>
<evidence type="ECO:0000313" key="1">
    <source>
        <dbReference type="EMBL" id="RXH71446.1"/>
    </source>
</evidence>
<name>A0A498HJ00_MALDO</name>
<protein>
    <submittedName>
        <fullName evidence="1">Uncharacterized protein</fullName>
    </submittedName>
</protein>
<gene>
    <name evidence="1" type="ORF">DVH24_018801</name>
</gene>
<evidence type="ECO:0000313" key="2">
    <source>
        <dbReference type="Proteomes" id="UP000290289"/>
    </source>
</evidence>
<comment type="caution">
    <text evidence="1">The sequence shown here is derived from an EMBL/GenBank/DDBJ whole genome shotgun (WGS) entry which is preliminary data.</text>
</comment>
<dbReference type="AlphaFoldDB" id="A0A498HJ00"/>
<proteinExistence type="predicted"/>
<dbReference type="EMBL" id="RDQH01000342">
    <property type="protein sequence ID" value="RXH71446.1"/>
    <property type="molecule type" value="Genomic_DNA"/>
</dbReference>